<feature type="region of interest" description="Disordered" evidence="1">
    <location>
        <begin position="169"/>
        <end position="210"/>
    </location>
</feature>
<proteinExistence type="predicted"/>
<reference evidence="3" key="1">
    <citation type="submission" date="2021-01" db="EMBL/GenBank/DDBJ databases">
        <authorList>
            <person name="Corre E."/>
            <person name="Pelletier E."/>
            <person name="Niang G."/>
            <person name="Scheremetjew M."/>
            <person name="Finn R."/>
            <person name="Kale V."/>
            <person name="Holt S."/>
            <person name="Cochrane G."/>
            <person name="Meng A."/>
            <person name="Brown T."/>
            <person name="Cohen L."/>
        </authorList>
    </citation>
    <scope>NUCLEOTIDE SEQUENCE</scope>
    <source>
        <strain evidence="3">CCMP 410</strain>
    </source>
</reference>
<feature type="compositionally biased region" description="Acidic residues" evidence="1">
    <location>
        <begin position="318"/>
        <end position="335"/>
    </location>
</feature>
<feature type="compositionally biased region" description="Basic and acidic residues" evidence="1">
    <location>
        <begin position="291"/>
        <end position="304"/>
    </location>
</feature>
<evidence type="ECO:0000313" key="3">
    <source>
        <dbReference type="EMBL" id="CAD9273893.1"/>
    </source>
</evidence>
<accession>A0A7S1URE3</accession>
<feature type="compositionally biased region" description="Basic residues" evidence="1">
    <location>
        <begin position="182"/>
        <end position="193"/>
    </location>
</feature>
<dbReference type="Pfam" id="PF20710">
    <property type="entry name" value="DUF6824"/>
    <property type="match status" value="1"/>
</dbReference>
<gene>
    <name evidence="3" type="ORF">GOCE00092_LOCUS2801</name>
</gene>
<feature type="region of interest" description="Disordered" evidence="1">
    <location>
        <begin position="289"/>
        <end position="335"/>
    </location>
</feature>
<feature type="compositionally biased region" description="Low complexity" evidence="1">
    <location>
        <begin position="50"/>
        <end position="64"/>
    </location>
</feature>
<dbReference type="EMBL" id="HBGK01005209">
    <property type="protein sequence ID" value="CAD9273893.1"/>
    <property type="molecule type" value="Transcribed_RNA"/>
</dbReference>
<evidence type="ECO:0000256" key="1">
    <source>
        <dbReference type="SAM" id="MobiDB-lite"/>
    </source>
</evidence>
<protein>
    <recommendedName>
        <fullName evidence="2">DUF6824 domain-containing protein</fullName>
    </recommendedName>
</protein>
<name>A0A7S1URE3_9STRA</name>
<dbReference type="InterPro" id="IPR049227">
    <property type="entry name" value="DUF6824"/>
</dbReference>
<sequence length="335" mass="35778">MKKDEVAQSQPEKKKAPIDFMAEYNAMFGGAADGKKPPVAAVAVPPPPAKRTTSTQSTGSSNGGAMSFPSLSMGPSISSLMKNGGVVKTGGTLDAALIGTSLDLMKSDGTGATLLIPGATPSSSMDMAVTAVAAEASAVAAQTAPVAEDATPIEQAAAKVLGRAVAVAAPPAPEPAKPAKTPAKKRRRPRKKKPEPPKDYIVGHQPTENDVLLGRGGRSNHWAGNKRYRKEVHNLQHWYKSSAKNEKTDLSQCLVNYVHQYGGRFLKLDESCQRWYVVPNLVARRKASQALREHMTPEEREAFKAGRKARSNNNNNNNDDEGNDADEEGEPMEEV</sequence>
<feature type="domain" description="DUF6824" evidence="2">
    <location>
        <begin position="210"/>
        <end position="293"/>
    </location>
</feature>
<dbReference type="AlphaFoldDB" id="A0A7S1URE3"/>
<organism evidence="3">
    <name type="scientific">Grammatophora oceanica</name>
    <dbReference type="NCBI Taxonomy" id="210454"/>
    <lineage>
        <taxon>Eukaryota</taxon>
        <taxon>Sar</taxon>
        <taxon>Stramenopiles</taxon>
        <taxon>Ochrophyta</taxon>
        <taxon>Bacillariophyta</taxon>
        <taxon>Fragilariophyceae</taxon>
        <taxon>Fragilariophycidae</taxon>
        <taxon>Rhabdonematales</taxon>
        <taxon>Grammatophoraceae</taxon>
        <taxon>Grammatophora</taxon>
    </lineage>
</organism>
<evidence type="ECO:0000259" key="2">
    <source>
        <dbReference type="Pfam" id="PF20710"/>
    </source>
</evidence>
<feature type="region of interest" description="Disordered" evidence="1">
    <location>
        <begin position="34"/>
        <end position="67"/>
    </location>
</feature>